<dbReference type="Proteomes" id="UP000033852">
    <property type="component" value="Unassembled WGS sequence"/>
</dbReference>
<evidence type="ECO:0000256" key="2">
    <source>
        <dbReference type="SAM" id="SignalP"/>
    </source>
</evidence>
<dbReference type="SUPFAM" id="SSF48537">
    <property type="entry name" value="Phospholipase C/P1 nuclease"/>
    <property type="match status" value="1"/>
</dbReference>
<feature type="signal peptide" evidence="2">
    <location>
        <begin position="1"/>
        <end position="26"/>
    </location>
</feature>
<evidence type="ECO:0000256" key="1">
    <source>
        <dbReference type="SAM" id="MobiDB-lite"/>
    </source>
</evidence>
<protein>
    <submittedName>
        <fullName evidence="3">Uncharacterized protein</fullName>
    </submittedName>
</protein>
<gene>
    <name evidence="3" type="ORF">UY86_C0003G0078</name>
</gene>
<name>A0A0G1Y3Q9_9BACT</name>
<feature type="chain" id="PRO_5002540911" evidence="2">
    <location>
        <begin position="27"/>
        <end position="712"/>
    </location>
</feature>
<feature type="compositionally biased region" description="Low complexity" evidence="1">
    <location>
        <begin position="472"/>
        <end position="534"/>
    </location>
</feature>
<dbReference type="AlphaFoldDB" id="A0A0G1Y3Q9"/>
<dbReference type="GO" id="GO:0016788">
    <property type="term" value="F:hydrolase activity, acting on ester bonds"/>
    <property type="evidence" value="ECO:0007669"/>
    <property type="project" value="InterPro"/>
</dbReference>
<keyword evidence="2" id="KW-0732">Signal</keyword>
<proteinExistence type="predicted"/>
<dbReference type="STRING" id="1618607.UY86_C0003G0078"/>
<dbReference type="InterPro" id="IPR008947">
    <property type="entry name" value="PLipase_C/P1_nuclease_dom_sf"/>
</dbReference>
<evidence type="ECO:0000313" key="3">
    <source>
        <dbReference type="EMBL" id="KKW37856.1"/>
    </source>
</evidence>
<reference evidence="3 4" key="1">
    <citation type="journal article" date="2015" name="Nature">
        <title>rRNA introns, odd ribosomes, and small enigmatic genomes across a large radiation of phyla.</title>
        <authorList>
            <person name="Brown C.T."/>
            <person name="Hug L.A."/>
            <person name="Thomas B.C."/>
            <person name="Sharon I."/>
            <person name="Castelle C.J."/>
            <person name="Singh A."/>
            <person name="Wilkins M.J."/>
            <person name="Williams K.H."/>
            <person name="Banfield J.F."/>
        </authorList>
    </citation>
    <scope>NUCLEOTIDE SEQUENCE [LARGE SCALE GENOMIC DNA]</scope>
</reference>
<feature type="compositionally biased region" description="Pro residues" evidence="1">
    <location>
        <begin position="434"/>
        <end position="456"/>
    </location>
</feature>
<dbReference type="EMBL" id="LCRR01000003">
    <property type="protein sequence ID" value="KKW37856.1"/>
    <property type="molecule type" value="Genomic_DNA"/>
</dbReference>
<evidence type="ECO:0000313" key="4">
    <source>
        <dbReference type="Proteomes" id="UP000033852"/>
    </source>
</evidence>
<organism evidence="3 4">
    <name type="scientific">Candidatus Adlerbacteria bacterium GW2011_GWB1_54_7</name>
    <dbReference type="NCBI Taxonomy" id="1618607"/>
    <lineage>
        <taxon>Bacteria</taxon>
        <taxon>Candidatus Adleribacteriota</taxon>
    </lineage>
</organism>
<dbReference type="Gene3D" id="1.10.575.10">
    <property type="entry name" value="P1 Nuclease"/>
    <property type="match status" value="1"/>
</dbReference>
<comment type="caution">
    <text evidence="3">The sequence shown here is derived from an EMBL/GenBank/DDBJ whole genome shotgun (WGS) entry which is preliminary data.</text>
</comment>
<feature type="region of interest" description="Disordered" evidence="1">
    <location>
        <begin position="404"/>
        <end position="534"/>
    </location>
</feature>
<sequence>MENTRALILKSLILLAGIMSPFFAWAYETNTHEALARATVEAYGQLHSGTFVSMFDREIVRGSSGEDFGSRPTNHFYDPVNNRGLTVWRGEFESSKQWARDTEAQGNYNCWGTIICFGTHVGYNDKWFSSPTDYSWDRAVYEYVYGDKARAAETLGHILHLLQDATVPAHVRNDPHLNHNGYGDADPYENFTGQFSQVAVPNNLQTPNFIGLSEAFDFTAEFTNKNFLSKDTLFKNYSSPILDSLDIKNGFVYSRFGHKVARAEVRINKKAGEFIKEIEIKFDDENDSVASDYWRVLSKRAIESGVGVIDLFFKEAEKERQAGKLKAKNVSQAELDFKETASKSFKVVKKLYGSSLNQEEYDELLGASVATAPALEPEPTPVTVPPQIARDTAPQKIEEPGIVAGEESEAPQTPLEESPASATPEVEETSIEPIPNPTPFPEMTPPPPEPPPPPQSSPSTGGALHVPPPPAQEEQAAVAAEEEATSTPDTATSTPEVATSTQETATATSTSQTDAAATSTATSTDPSSQATSTPALTTEFHDAPFEDSFDNFNSLGWSEINTRYATTSENCYSNACIKAQTGFNVIAKTGTPVLEGGFTIRGRRHIGFRTAIPDMFISYGPSENGEYVHILDDIPDDDAWHQYAIFWREGPAGLKEFCLLTDRTDPVSCSWFSTKVNDNIQNGIPIDTIRLDANVSRTDLGDAVWWDELRRL</sequence>
<accession>A0A0G1Y3Q9</accession>